<name>A0A8J5RAR4_ZIZPA</name>
<keyword evidence="1" id="KW-0812">Transmembrane</keyword>
<comment type="caution">
    <text evidence="2">The sequence shown here is derived from an EMBL/GenBank/DDBJ whole genome shotgun (WGS) entry which is preliminary data.</text>
</comment>
<gene>
    <name evidence="2" type="ORF">GUJ93_ZPchr0008g12121</name>
</gene>
<accession>A0A8J5RAR4</accession>
<protein>
    <submittedName>
        <fullName evidence="2">Uncharacterized protein</fullName>
    </submittedName>
</protein>
<dbReference type="AlphaFoldDB" id="A0A8J5RAR4"/>
<keyword evidence="3" id="KW-1185">Reference proteome</keyword>
<dbReference type="Proteomes" id="UP000729402">
    <property type="component" value="Unassembled WGS sequence"/>
</dbReference>
<evidence type="ECO:0000256" key="1">
    <source>
        <dbReference type="SAM" id="Phobius"/>
    </source>
</evidence>
<reference evidence="2" key="2">
    <citation type="submission" date="2021-02" db="EMBL/GenBank/DDBJ databases">
        <authorList>
            <person name="Kimball J.A."/>
            <person name="Haas M.W."/>
            <person name="Macchietto M."/>
            <person name="Kono T."/>
            <person name="Duquette J."/>
            <person name="Shao M."/>
        </authorList>
    </citation>
    <scope>NUCLEOTIDE SEQUENCE</scope>
    <source>
        <tissue evidence="2">Fresh leaf tissue</tissue>
    </source>
</reference>
<organism evidence="2 3">
    <name type="scientific">Zizania palustris</name>
    <name type="common">Northern wild rice</name>
    <dbReference type="NCBI Taxonomy" id="103762"/>
    <lineage>
        <taxon>Eukaryota</taxon>
        <taxon>Viridiplantae</taxon>
        <taxon>Streptophyta</taxon>
        <taxon>Embryophyta</taxon>
        <taxon>Tracheophyta</taxon>
        <taxon>Spermatophyta</taxon>
        <taxon>Magnoliopsida</taxon>
        <taxon>Liliopsida</taxon>
        <taxon>Poales</taxon>
        <taxon>Poaceae</taxon>
        <taxon>BOP clade</taxon>
        <taxon>Oryzoideae</taxon>
        <taxon>Oryzeae</taxon>
        <taxon>Zizaniinae</taxon>
        <taxon>Zizania</taxon>
    </lineage>
</organism>
<reference evidence="2" key="1">
    <citation type="journal article" date="2021" name="bioRxiv">
        <title>Whole Genome Assembly and Annotation of Northern Wild Rice, Zizania palustris L., Supports a Whole Genome Duplication in the Zizania Genus.</title>
        <authorList>
            <person name="Haas M."/>
            <person name="Kono T."/>
            <person name="Macchietto M."/>
            <person name="Millas R."/>
            <person name="McGilp L."/>
            <person name="Shao M."/>
            <person name="Duquette J."/>
            <person name="Hirsch C.N."/>
            <person name="Kimball J."/>
        </authorList>
    </citation>
    <scope>NUCLEOTIDE SEQUENCE</scope>
    <source>
        <tissue evidence="2">Fresh leaf tissue</tissue>
    </source>
</reference>
<sequence>MTCSLPVHCPATVAELRRVPAGTLRLAPASATPSALPLVHPLHHLLQWEPIHYHCISFLLLLVCRLLLVWLRLGLGVLCFFLVAASLFF</sequence>
<feature type="transmembrane region" description="Helical" evidence="1">
    <location>
        <begin position="51"/>
        <end position="84"/>
    </location>
</feature>
<keyword evidence="1" id="KW-0472">Membrane</keyword>
<evidence type="ECO:0000313" key="3">
    <source>
        <dbReference type="Proteomes" id="UP000729402"/>
    </source>
</evidence>
<proteinExistence type="predicted"/>
<evidence type="ECO:0000313" key="2">
    <source>
        <dbReference type="EMBL" id="KAG8045927.1"/>
    </source>
</evidence>
<keyword evidence="1" id="KW-1133">Transmembrane helix</keyword>
<dbReference type="EMBL" id="JAAALK010000290">
    <property type="protein sequence ID" value="KAG8045927.1"/>
    <property type="molecule type" value="Genomic_DNA"/>
</dbReference>